<dbReference type="InterPro" id="IPR011009">
    <property type="entry name" value="Kinase-like_dom_sf"/>
</dbReference>
<proteinExistence type="predicted"/>
<dbReference type="AlphaFoldDB" id="A0A1J4JN73"/>
<dbReference type="PANTHER" id="PTHR11042:SF136">
    <property type="entry name" value="EIF-2-ALPHA KINASE GCN2"/>
    <property type="match status" value="1"/>
</dbReference>
<dbReference type="VEuPathDB" id="TrichDB:TRFO_33278"/>
<dbReference type="InterPro" id="IPR000719">
    <property type="entry name" value="Prot_kinase_dom"/>
</dbReference>
<evidence type="ECO:0000313" key="6">
    <source>
        <dbReference type="EMBL" id="OHT00146.1"/>
    </source>
</evidence>
<reference evidence="6" key="1">
    <citation type="submission" date="2016-10" db="EMBL/GenBank/DDBJ databases">
        <authorList>
            <person name="Benchimol M."/>
            <person name="Almeida L.G."/>
            <person name="Vasconcelos A.T."/>
            <person name="Perreira-Neves A."/>
            <person name="Rosa I.A."/>
            <person name="Tasca T."/>
            <person name="Bogo M.R."/>
            <person name="de Souza W."/>
        </authorList>
    </citation>
    <scope>NUCLEOTIDE SEQUENCE [LARGE SCALE GENOMIC DNA]</scope>
    <source>
        <strain evidence="6">K</strain>
    </source>
</reference>
<keyword evidence="4" id="KW-0067">ATP-binding</keyword>
<dbReference type="GO" id="GO:0005634">
    <property type="term" value="C:nucleus"/>
    <property type="evidence" value="ECO:0007669"/>
    <property type="project" value="TreeGrafter"/>
</dbReference>
<protein>
    <recommendedName>
        <fullName evidence="5">Protein kinase domain-containing protein</fullName>
    </recommendedName>
</protein>
<keyword evidence="2" id="KW-0547">Nucleotide-binding</keyword>
<dbReference type="Gene3D" id="1.10.510.10">
    <property type="entry name" value="Transferase(Phosphotransferase) domain 1"/>
    <property type="match status" value="1"/>
</dbReference>
<keyword evidence="1" id="KW-0808">Transferase</keyword>
<evidence type="ECO:0000313" key="7">
    <source>
        <dbReference type="Proteomes" id="UP000179807"/>
    </source>
</evidence>
<name>A0A1J4JN73_9EUKA</name>
<evidence type="ECO:0000256" key="1">
    <source>
        <dbReference type="ARBA" id="ARBA00022679"/>
    </source>
</evidence>
<dbReference type="OrthoDB" id="341578at2759"/>
<organism evidence="6 7">
    <name type="scientific">Tritrichomonas foetus</name>
    <dbReference type="NCBI Taxonomy" id="1144522"/>
    <lineage>
        <taxon>Eukaryota</taxon>
        <taxon>Metamonada</taxon>
        <taxon>Parabasalia</taxon>
        <taxon>Tritrichomonadida</taxon>
        <taxon>Tritrichomonadidae</taxon>
        <taxon>Tritrichomonas</taxon>
    </lineage>
</organism>
<evidence type="ECO:0000256" key="4">
    <source>
        <dbReference type="ARBA" id="ARBA00022840"/>
    </source>
</evidence>
<comment type="caution">
    <text evidence="6">The sequence shown here is derived from an EMBL/GenBank/DDBJ whole genome shotgun (WGS) entry which is preliminary data.</text>
</comment>
<evidence type="ECO:0000259" key="5">
    <source>
        <dbReference type="PROSITE" id="PS50011"/>
    </source>
</evidence>
<dbReference type="RefSeq" id="XP_068353282.1">
    <property type="nucleotide sequence ID" value="XM_068508987.1"/>
</dbReference>
<gene>
    <name evidence="6" type="ORF">TRFO_33278</name>
</gene>
<dbReference type="Proteomes" id="UP000179807">
    <property type="component" value="Unassembled WGS sequence"/>
</dbReference>
<dbReference type="InterPro" id="IPR050339">
    <property type="entry name" value="CC_SR_Kinase"/>
</dbReference>
<dbReference type="EMBL" id="MLAK01000970">
    <property type="protein sequence ID" value="OHT00146.1"/>
    <property type="molecule type" value="Genomic_DNA"/>
</dbReference>
<evidence type="ECO:0000256" key="2">
    <source>
        <dbReference type="ARBA" id="ARBA00022741"/>
    </source>
</evidence>
<sequence>MNRDLIQKDFALIAGIEGNTVACLSPQSYQVTMTQNDQSISLTFFIPTKYPSVAPLCSISDSNNINNIAEIESRVKECCTFIKNQENLFLMIILEIRSILWNEIDSSSQDVRFPDSIETSRLIVETTLNQNIGDEWIRKRINSFQPPKPFGQDKLTRDALLIYCFFRACSGDYSLEECAHILTTQFHAIEPPCPPISSIPMLISNFLDDYKTLPAYLQDLFQAADNNASQTMSFFNDFTVISLCAPSVVRARNRVDRRIYAIKVIFLKDKTTVLPPEITQITQLQHRYIVRYYNSWINECNADDSRSISDAFCLSPPIKTPANFLFMQMDYLNGKPLSEMLHDPHFFEMSGFQWRITQQILEALHYLHSHNFVHNSMTTTSIIVDNENAKMGDFSDRTKLPPFPYCDPRGVMDIKSDMFAFGVVFFEMWHPFQSEDERLRILTKLVKNGEVPEQWSVVFPLQAKIVSLLMQPEQNRPLAIELLPLIPTNEVEKDSSDLLQLTKAISAGNLKLESHAPEVLASLFMESRKLPFRLNDFHNPREIFSTGDEQNGTIQDLTRGFETFMILNFYRIAQTFGAKFYVSNFLQPLSDKEGIVTIMSQDGVLHGLKSSCTLSYVNMVKSQKIQSLKTCTRITTLHESTGSVDRISEDDILSFDTVSKKKSIYNYFDHMQFIVQYIATVFPASIYKLTLRISHTPLMKWLNTRYPKITNMKLDYFRNVIRRSDEDTSEIDQYIEELNILVSFITRAVQLIARPFELPIIINSSAPTKKIGTGFVIKITVANTVVAYSGCVTYKNEQKEMPWITSTRILLLNALSTFKLGKNYKPNANEVFIVLVCQPFQPTEPLQTIPRKVYPGKVWSNAYVQMQPIVSQIRRNNIAASFAPNDGESVQHHMNEAEINFIPLVMVVYVDDRNKITIRFSSYSPLQKNLETQILSDQNMKRRVTIQPITFHNK</sequence>
<dbReference type="GO" id="GO:0005829">
    <property type="term" value="C:cytosol"/>
    <property type="evidence" value="ECO:0007669"/>
    <property type="project" value="TreeGrafter"/>
</dbReference>
<keyword evidence="7" id="KW-1185">Reference proteome</keyword>
<dbReference type="Gene3D" id="3.30.200.20">
    <property type="entry name" value="Phosphorylase Kinase, domain 1"/>
    <property type="match status" value="1"/>
</dbReference>
<dbReference type="GO" id="GO:0004694">
    <property type="term" value="F:eukaryotic translation initiation factor 2alpha kinase activity"/>
    <property type="evidence" value="ECO:0007669"/>
    <property type="project" value="TreeGrafter"/>
</dbReference>
<dbReference type="SMART" id="SM00220">
    <property type="entry name" value="S_TKc"/>
    <property type="match status" value="1"/>
</dbReference>
<feature type="domain" description="Protein kinase" evidence="5">
    <location>
        <begin position="235"/>
        <end position="486"/>
    </location>
</feature>
<dbReference type="GeneID" id="94843691"/>
<dbReference type="PROSITE" id="PS50011">
    <property type="entry name" value="PROTEIN_KINASE_DOM"/>
    <property type="match status" value="1"/>
</dbReference>
<evidence type="ECO:0000256" key="3">
    <source>
        <dbReference type="ARBA" id="ARBA00022777"/>
    </source>
</evidence>
<dbReference type="SUPFAM" id="SSF56112">
    <property type="entry name" value="Protein kinase-like (PK-like)"/>
    <property type="match status" value="1"/>
</dbReference>
<accession>A0A1J4JN73</accession>
<dbReference type="Pfam" id="PF00069">
    <property type="entry name" value="Pkinase"/>
    <property type="match status" value="1"/>
</dbReference>
<keyword evidence="3" id="KW-0418">Kinase</keyword>
<dbReference type="GO" id="GO:0005524">
    <property type="term" value="F:ATP binding"/>
    <property type="evidence" value="ECO:0007669"/>
    <property type="project" value="UniProtKB-KW"/>
</dbReference>
<dbReference type="PANTHER" id="PTHR11042">
    <property type="entry name" value="EUKARYOTIC TRANSLATION INITIATION FACTOR 2-ALPHA KINASE EIF2-ALPHA KINASE -RELATED"/>
    <property type="match status" value="1"/>
</dbReference>